<organism evidence="1 2">
    <name type="scientific">Alistipes finegoldii</name>
    <dbReference type="NCBI Taxonomy" id="214856"/>
    <lineage>
        <taxon>Bacteria</taxon>
        <taxon>Pseudomonadati</taxon>
        <taxon>Bacteroidota</taxon>
        <taxon>Bacteroidia</taxon>
        <taxon>Bacteroidales</taxon>
        <taxon>Rikenellaceae</taxon>
        <taxon>Alistipes</taxon>
    </lineage>
</organism>
<protein>
    <submittedName>
        <fullName evidence="1">Uncharacterized protein</fullName>
    </submittedName>
</protein>
<comment type="caution">
    <text evidence="1">The sequence shown here is derived from an EMBL/GenBank/DDBJ whole genome shotgun (WGS) entry which is preliminary data.</text>
</comment>
<name>A0AA37KR27_9BACT</name>
<dbReference type="AlphaFoldDB" id="A0AA37KR27"/>
<dbReference type="RefSeq" id="WP_244076696.1">
    <property type="nucleotide sequence ID" value="NZ_AP025581.1"/>
</dbReference>
<dbReference type="Proteomes" id="UP001055105">
    <property type="component" value="Unassembled WGS sequence"/>
</dbReference>
<gene>
    <name evidence="1" type="ORF">CE91St16_23370</name>
</gene>
<reference evidence="1" key="1">
    <citation type="submission" date="2022-01" db="EMBL/GenBank/DDBJ databases">
        <title>Novel bile acid biosynthetic pathways are enriched in the microbiome of centenarians.</title>
        <authorList>
            <person name="Sato Y."/>
            <person name="Atarashi K."/>
            <person name="Plichta R.D."/>
            <person name="Arai Y."/>
            <person name="Sasajima S."/>
            <person name="Kearney M.S."/>
            <person name="Suda W."/>
            <person name="Takeshita K."/>
            <person name="Sasaki T."/>
            <person name="Okamoto S."/>
            <person name="Skelly N.A."/>
            <person name="Okamura Y."/>
            <person name="Vlamakis H."/>
            <person name="Li Y."/>
            <person name="Tanoue T."/>
            <person name="Takei H."/>
            <person name="Nittono H."/>
            <person name="Narushima S."/>
            <person name="Irie J."/>
            <person name="Itoh H."/>
            <person name="Moriya K."/>
            <person name="Sugiura Y."/>
            <person name="Suematsu M."/>
            <person name="Moritoki N."/>
            <person name="Shibata S."/>
            <person name="Littman R.D."/>
            <person name="Fischbach A.M."/>
            <person name="Uwamino Y."/>
            <person name="Inoue T."/>
            <person name="Honda A."/>
            <person name="Hattori M."/>
            <person name="Murai T."/>
            <person name="Xavier J.R."/>
            <person name="Hirose N."/>
            <person name="Honda K."/>
        </authorList>
    </citation>
    <scope>NUCLEOTIDE SEQUENCE</scope>
    <source>
        <strain evidence="1">CE91-St16</strain>
    </source>
</reference>
<dbReference type="EMBL" id="BQOL01000001">
    <property type="protein sequence ID" value="GKI19429.1"/>
    <property type="molecule type" value="Genomic_DNA"/>
</dbReference>
<accession>A0AA37KR27</accession>
<proteinExistence type="predicted"/>
<evidence type="ECO:0000313" key="1">
    <source>
        <dbReference type="EMBL" id="GKI19429.1"/>
    </source>
</evidence>
<sequence>MSRTAATATNETPSGAAHHLLAYLEEGRVRVYAPRRQSLWIIQQLPQAEELRIETQLRELHRTERRTAVVEVQLRRDEETFRVRVLCVRA</sequence>
<evidence type="ECO:0000313" key="2">
    <source>
        <dbReference type="Proteomes" id="UP001055105"/>
    </source>
</evidence>